<reference evidence="1 2" key="1">
    <citation type="journal article" date="2017" name="Int. J. Syst. Evol. Microbiol.">
        <title>Marinicauda algicola sp. nov., isolated from a marine red alga Rhodosorus marinus.</title>
        <authorList>
            <person name="Jeong S.E."/>
            <person name="Jeon S.H."/>
            <person name="Chun B.H."/>
            <person name="Kim D.W."/>
            <person name="Jeon C.O."/>
        </authorList>
    </citation>
    <scope>NUCLEOTIDE SEQUENCE [LARGE SCALE GENOMIC DNA]</scope>
    <source>
        <strain evidence="1 2">JCM 31718</strain>
    </source>
</reference>
<proteinExistence type="predicted"/>
<protein>
    <submittedName>
        <fullName evidence="1">Uncharacterized protein</fullName>
    </submittedName>
</protein>
<dbReference type="Proteomes" id="UP000308054">
    <property type="component" value="Unassembled WGS sequence"/>
</dbReference>
<dbReference type="OrthoDB" id="7632499at2"/>
<sequence>MSALYKFLGVCLILIGLPWMWLPIPFGAVLVALGFALLITGSETGAERLRGLRSRYHWFDRALLEACRYLPTRLADPIDRTACRSEEERRRDREGGKKRK</sequence>
<comment type="caution">
    <text evidence="1">The sequence shown here is derived from an EMBL/GenBank/DDBJ whole genome shotgun (WGS) entry which is preliminary data.</text>
</comment>
<gene>
    <name evidence="1" type="ORF">E5163_00960</name>
</gene>
<organism evidence="1 2">
    <name type="scientific">Marinicauda algicola</name>
    <dbReference type="NCBI Taxonomy" id="2029849"/>
    <lineage>
        <taxon>Bacteria</taxon>
        <taxon>Pseudomonadati</taxon>
        <taxon>Pseudomonadota</taxon>
        <taxon>Alphaproteobacteria</taxon>
        <taxon>Maricaulales</taxon>
        <taxon>Maricaulaceae</taxon>
        <taxon>Marinicauda</taxon>
    </lineage>
</organism>
<name>A0A4S2H2I7_9PROT</name>
<evidence type="ECO:0000313" key="2">
    <source>
        <dbReference type="Proteomes" id="UP000308054"/>
    </source>
</evidence>
<accession>A0A4S2H2I7</accession>
<dbReference type="AlphaFoldDB" id="A0A4S2H2I7"/>
<dbReference type="EMBL" id="SRXW01000001">
    <property type="protein sequence ID" value="TGY89744.1"/>
    <property type="molecule type" value="Genomic_DNA"/>
</dbReference>
<evidence type="ECO:0000313" key="1">
    <source>
        <dbReference type="EMBL" id="TGY89744.1"/>
    </source>
</evidence>
<dbReference type="RefSeq" id="WP_135994243.1">
    <property type="nucleotide sequence ID" value="NZ_CP071057.1"/>
</dbReference>
<keyword evidence="2" id="KW-1185">Reference proteome</keyword>